<dbReference type="EMBL" id="KU342001">
    <property type="protein sequence ID" value="ANG08845.1"/>
    <property type="molecule type" value="Genomic_DNA"/>
</dbReference>
<protein>
    <submittedName>
        <fullName evidence="1">ORF 49</fullName>
    </submittedName>
    <submittedName>
        <fullName evidence="2">ORF49</fullName>
    </submittedName>
</protein>
<accession>A0A173ADP6</accession>
<proteinExistence type="predicted"/>
<dbReference type="Proteomes" id="UP000157220">
    <property type="component" value="Segment"/>
</dbReference>
<reference evidence="1 3" key="1">
    <citation type="submission" date="2015-12" db="EMBL/GenBank/DDBJ databases">
        <title>Genome sequencing and molecular characterization of Fowl Adenovirus type 4 isolated from healthy poultry bird in India.</title>
        <authorList>
            <person name="Appaiahgari M.B."/>
            <person name="Kathaperumal K."/>
            <person name="Gulati B.R."/>
            <person name="Singh A."/>
            <person name="Vrati S."/>
        </authorList>
    </citation>
    <scope>NUCLEOTIDE SEQUENCE [LARGE SCALE GENOMIC DNA]</scope>
    <source>
        <strain evidence="1">B1-7</strain>
    </source>
</reference>
<name>A0A173ADP6_FADV4</name>
<organism evidence="1 3">
    <name type="scientific">Fowl aviadenovirus 4</name>
    <name type="common">FAdV-4</name>
    <dbReference type="NCBI Taxonomy" id="130663"/>
    <lineage>
        <taxon>Viruses</taxon>
        <taxon>Varidnaviria</taxon>
        <taxon>Bamfordvirae</taxon>
        <taxon>Preplasmiviricota</taxon>
        <taxon>Polisuviricotina</taxon>
        <taxon>Pharingeaviricetes</taxon>
        <taxon>Rowavirales</taxon>
        <taxon>Adenoviridae</taxon>
        <taxon>Aviadenovirus</taxon>
        <taxon>Aviadenovirus hydropericardii</taxon>
        <taxon>Fowl aviadenovirus C</taxon>
    </lineage>
</organism>
<reference evidence="2" key="2">
    <citation type="submission" date="2021-04" db="EMBL/GenBank/DDBJ databases">
        <title>Fowl aviadenovirus C strain JP/LVP-1/96, complete genome.</title>
        <authorList>
            <person name="Mase M."/>
            <person name="Iseki H."/>
        </authorList>
    </citation>
    <scope>NUCLEOTIDE SEQUENCE</scope>
    <source>
        <strain evidence="2">JP/LVP-1/96</strain>
    </source>
</reference>
<dbReference type="EMBL" id="LC628937">
    <property type="protein sequence ID" value="BCU80007.1"/>
    <property type="molecule type" value="Genomic_DNA"/>
</dbReference>
<evidence type="ECO:0000313" key="3">
    <source>
        <dbReference type="Proteomes" id="UP000157220"/>
    </source>
</evidence>
<sequence>MGLRHYAPPLTPPIAPPLSPPRWTLDFRSHDCYVTEGGASDLENFSLYQSLT</sequence>
<evidence type="ECO:0000313" key="1">
    <source>
        <dbReference type="EMBL" id="ANG08845.1"/>
    </source>
</evidence>
<evidence type="ECO:0000313" key="2">
    <source>
        <dbReference type="EMBL" id="BCU80007.1"/>
    </source>
</evidence>
<gene>
    <name evidence="1" type="primary">ORF 49</name>
</gene>
<dbReference type="Proteomes" id="UP000694037">
    <property type="component" value="Segment"/>
</dbReference>